<organism evidence="2 3">
    <name type="scientific">Aureobasidium pullulans</name>
    <name type="common">Black yeast</name>
    <name type="synonym">Pullularia pullulans</name>
    <dbReference type="NCBI Taxonomy" id="5580"/>
    <lineage>
        <taxon>Eukaryota</taxon>
        <taxon>Fungi</taxon>
        <taxon>Dikarya</taxon>
        <taxon>Ascomycota</taxon>
        <taxon>Pezizomycotina</taxon>
        <taxon>Dothideomycetes</taxon>
        <taxon>Dothideomycetidae</taxon>
        <taxon>Dothideales</taxon>
        <taxon>Saccotheciaceae</taxon>
        <taxon>Aureobasidium</taxon>
    </lineage>
</organism>
<comment type="caution">
    <text evidence="2">The sequence shown here is derived from an EMBL/GenBank/DDBJ whole genome shotgun (WGS) entry which is preliminary data.</text>
</comment>
<sequence>MRTLKTHIYLRTTQNQPTKQITTIHSNTRTVTMSGSRNYSNPRWDSQDTFRTIVSSEDQERARRHGREVPLLESRLEMLNRHLLDTNHRLRAKLDELAALQHRYDELNRAHSNLISSHRRVARKNGELIQENDMLRALPRGGRH</sequence>
<reference evidence="2 3" key="1">
    <citation type="submission" date="2023-11" db="EMBL/GenBank/DDBJ databases">
        <title>Draft genome sequence and annotation of the polyextremotolerant black yeast-like fungus Aureobasidium pullulans NRRL 62042.</title>
        <authorList>
            <person name="Dielentheis-Frenken M.R.E."/>
            <person name="Wibberg D."/>
            <person name="Blank L.M."/>
            <person name="Tiso T."/>
        </authorList>
    </citation>
    <scope>NUCLEOTIDE SEQUENCE [LARGE SCALE GENOMIC DNA]</scope>
    <source>
        <strain evidence="2 3">NRRL 62042</strain>
    </source>
</reference>
<evidence type="ECO:0008006" key="4">
    <source>
        <dbReference type="Google" id="ProtNLM"/>
    </source>
</evidence>
<proteinExistence type="predicted"/>
<accession>A0ABR0TQJ7</accession>
<name>A0ABR0TQJ7_AURPU</name>
<keyword evidence="3" id="KW-1185">Reference proteome</keyword>
<dbReference type="Proteomes" id="UP001341245">
    <property type="component" value="Unassembled WGS sequence"/>
</dbReference>
<feature type="coiled-coil region" evidence="1">
    <location>
        <begin position="90"/>
        <end position="117"/>
    </location>
</feature>
<evidence type="ECO:0000256" key="1">
    <source>
        <dbReference type="SAM" id="Coils"/>
    </source>
</evidence>
<evidence type="ECO:0000313" key="3">
    <source>
        <dbReference type="Proteomes" id="UP001341245"/>
    </source>
</evidence>
<keyword evidence="1" id="KW-0175">Coiled coil</keyword>
<gene>
    <name evidence="2" type="ORF">QM012_005730</name>
</gene>
<protein>
    <recommendedName>
        <fullName evidence="4">BZIP domain-containing protein</fullName>
    </recommendedName>
</protein>
<evidence type="ECO:0000313" key="2">
    <source>
        <dbReference type="EMBL" id="KAK6006722.1"/>
    </source>
</evidence>
<dbReference type="EMBL" id="JASGXD010000003">
    <property type="protein sequence ID" value="KAK6006722.1"/>
    <property type="molecule type" value="Genomic_DNA"/>
</dbReference>